<keyword evidence="2" id="KW-1185">Reference proteome</keyword>
<dbReference type="Proteomes" id="UP001140087">
    <property type="component" value="Unassembled WGS sequence"/>
</dbReference>
<name>A0ACC1L0J7_9FUNG</name>
<evidence type="ECO:0000313" key="2">
    <source>
        <dbReference type="Proteomes" id="UP001140087"/>
    </source>
</evidence>
<dbReference type="EMBL" id="JANBUN010001353">
    <property type="protein sequence ID" value="KAJ2798486.1"/>
    <property type="molecule type" value="Genomic_DNA"/>
</dbReference>
<comment type="caution">
    <text evidence="1">The sequence shown here is derived from an EMBL/GenBank/DDBJ whole genome shotgun (WGS) entry which is preliminary data.</text>
</comment>
<organism evidence="1 2">
    <name type="scientific">Coemansia helicoidea</name>
    <dbReference type="NCBI Taxonomy" id="1286919"/>
    <lineage>
        <taxon>Eukaryota</taxon>
        <taxon>Fungi</taxon>
        <taxon>Fungi incertae sedis</taxon>
        <taxon>Zoopagomycota</taxon>
        <taxon>Kickxellomycotina</taxon>
        <taxon>Kickxellomycetes</taxon>
        <taxon>Kickxellales</taxon>
        <taxon>Kickxellaceae</taxon>
        <taxon>Coemansia</taxon>
    </lineage>
</organism>
<accession>A0ACC1L0J7</accession>
<gene>
    <name evidence="1" type="ORF">H4R21_003915</name>
</gene>
<reference evidence="1" key="1">
    <citation type="submission" date="2022-07" db="EMBL/GenBank/DDBJ databases">
        <title>Phylogenomic reconstructions and comparative analyses of Kickxellomycotina fungi.</title>
        <authorList>
            <person name="Reynolds N.K."/>
            <person name="Stajich J.E."/>
            <person name="Barry K."/>
            <person name="Grigoriev I.V."/>
            <person name="Crous P."/>
            <person name="Smith M.E."/>
        </authorList>
    </citation>
    <scope>NUCLEOTIDE SEQUENCE</scope>
    <source>
        <strain evidence="1">BCRC 34780</strain>
    </source>
</reference>
<proteinExistence type="predicted"/>
<protein>
    <submittedName>
        <fullName evidence="1">Uncharacterized protein</fullName>
    </submittedName>
</protein>
<sequence length="530" mass="55505">MHASDLPEDVLFLVARRVAIDPAPTLAGWASSLGLLAVCARWRRVALPVVYSTLWIAYGTTEDMLRLVGAGRTGDKAGDCGLQTNARLVAQAGHAALVRHVRIAVRHIADPSWGLDAAARECAQIMPRWTAVRTLTLHLTSANADDGPGGAGDAQPPCDAVAVAARLADVFPAVVDLRLAGVHASATAAAVCARIAACYAASARRLACQFPMEICRPARFALLETLECVFDEAQRTRPPPASAARLKALRMLGVPLEFGWQAFGDSDREGALVFPQLARLALTYDLPWVDEGRRAEQADQAACGPRLVFPRLELLELLPGSAAPPIFAHGVFPGGIRHLRVNCPLGHIAALVRGAVPRIDFLALAATGNSAGDVAAGLAAISALAAAARVTASAQLTILGPGAFDLPGTAACPSLTHLSVTARTFATTVLRLVRQLPGLASIRLTCVVLDEDDGELAPIASRIEGVTLSFARSEPPGAAHAAFAVRLVARLPAARTLRAVQLPRGPTRAHVDALLAQAPHLADVELELAP</sequence>
<evidence type="ECO:0000313" key="1">
    <source>
        <dbReference type="EMBL" id="KAJ2798486.1"/>
    </source>
</evidence>